<keyword evidence="3" id="KW-0997">Cell inner membrane</keyword>
<evidence type="ECO:0000259" key="9">
    <source>
        <dbReference type="Pfam" id="PF16733"/>
    </source>
</evidence>
<organism evidence="10 11">
    <name type="scientific">Parathalassolituus penaei</name>
    <dbReference type="NCBI Taxonomy" id="2997323"/>
    <lineage>
        <taxon>Bacteria</taxon>
        <taxon>Pseudomonadati</taxon>
        <taxon>Pseudomonadota</taxon>
        <taxon>Gammaproteobacteria</taxon>
        <taxon>Oceanospirillales</taxon>
        <taxon>Oceanospirillaceae</taxon>
        <taxon>Parathalassolituus</taxon>
    </lineage>
</organism>
<dbReference type="Proteomes" id="UP001150830">
    <property type="component" value="Unassembled WGS sequence"/>
</dbReference>
<keyword evidence="2" id="KW-1003">Cell membrane</keyword>
<dbReference type="Gene3D" id="1.20.1540.10">
    <property type="entry name" value="Rhomboid-like"/>
    <property type="match status" value="1"/>
</dbReference>
<dbReference type="InterPro" id="IPR038244">
    <property type="entry name" value="NRho_sf"/>
</dbReference>
<dbReference type="InterPro" id="IPR035952">
    <property type="entry name" value="Rhomboid-like_sf"/>
</dbReference>
<evidence type="ECO:0000313" key="11">
    <source>
        <dbReference type="Proteomes" id="UP001150830"/>
    </source>
</evidence>
<sequence length="281" mass="31417">MEPLLVLVAGPEIDLGPVTRLLWAHRIGHRVVEINGQQHLFLARREDIPQVRIWIGQWREGQLPEAQAPAVKPLSRFIVTLAQIPVTLLVLLLLSGIFLWMQVSSAWEPWTMPGADLWPDQRFSLSAYADIGVVAFFLPALLHLSLPHLVFNGLWWWILGRAIERRDGGRVLLVVAMLTAVLSSMVQWWFAGPGFAGASGVTMGLLGWIGWRQHQKIRYPIPPMLLPMMVGFLFLSLVLDSVFPGMTGTAHGAHFGGLLAGFILAALWSVWRRPEKPRGEL</sequence>
<evidence type="ECO:0000256" key="5">
    <source>
        <dbReference type="ARBA" id="ARBA00022989"/>
    </source>
</evidence>
<feature type="transmembrane region" description="Helical" evidence="7">
    <location>
        <begin position="252"/>
        <end position="271"/>
    </location>
</feature>
<evidence type="ECO:0000259" key="8">
    <source>
        <dbReference type="Pfam" id="PF01694"/>
    </source>
</evidence>
<dbReference type="EC" id="3.4.21.105" evidence="10"/>
<keyword evidence="11" id="KW-1185">Reference proteome</keyword>
<evidence type="ECO:0000256" key="6">
    <source>
        <dbReference type="ARBA" id="ARBA00023136"/>
    </source>
</evidence>
<evidence type="ECO:0000313" key="10">
    <source>
        <dbReference type="EMBL" id="MCY0966397.1"/>
    </source>
</evidence>
<keyword evidence="4 7" id="KW-0812">Transmembrane</keyword>
<evidence type="ECO:0000256" key="1">
    <source>
        <dbReference type="ARBA" id="ARBA00004141"/>
    </source>
</evidence>
<evidence type="ECO:0000256" key="2">
    <source>
        <dbReference type="ARBA" id="ARBA00022475"/>
    </source>
</evidence>
<comment type="caution">
    <text evidence="10">The sequence shown here is derived from an EMBL/GenBank/DDBJ whole genome shotgun (WGS) entry which is preliminary data.</text>
</comment>
<dbReference type="GO" id="GO:0004252">
    <property type="term" value="F:serine-type endopeptidase activity"/>
    <property type="evidence" value="ECO:0007669"/>
    <property type="project" value="InterPro"/>
</dbReference>
<evidence type="ECO:0000256" key="4">
    <source>
        <dbReference type="ARBA" id="ARBA00022692"/>
    </source>
</evidence>
<keyword evidence="6 7" id="KW-0472">Membrane</keyword>
<feature type="transmembrane region" description="Helical" evidence="7">
    <location>
        <begin position="131"/>
        <end position="159"/>
    </location>
</feature>
<dbReference type="Gene3D" id="3.30.70.2080">
    <property type="match status" value="1"/>
</dbReference>
<proteinExistence type="predicted"/>
<dbReference type="PANTHER" id="PTHR43066">
    <property type="entry name" value="RHOMBOID-RELATED PROTEIN"/>
    <property type="match status" value="1"/>
</dbReference>
<reference evidence="10" key="1">
    <citation type="submission" date="2022-11" db="EMBL/GenBank/DDBJ databases">
        <title>Parathalassolutuus dongxingensis gen. nov., sp. nov., a novel member of family Oceanospirillaceae isolated from a coastal shrimp pond in Guangxi, China.</title>
        <authorList>
            <person name="Chen H."/>
        </authorList>
    </citation>
    <scope>NUCLEOTIDE SEQUENCE</scope>
    <source>
        <strain evidence="10">G-43</strain>
    </source>
</reference>
<dbReference type="GO" id="GO:0016020">
    <property type="term" value="C:membrane"/>
    <property type="evidence" value="ECO:0007669"/>
    <property type="project" value="UniProtKB-SubCell"/>
</dbReference>
<dbReference type="GO" id="GO:0006508">
    <property type="term" value="P:proteolysis"/>
    <property type="evidence" value="ECO:0007669"/>
    <property type="project" value="UniProtKB-KW"/>
</dbReference>
<name>A0A9X3ISH4_9GAMM</name>
<dbReference type="AlphaFoldDB" id="A0A9X3ISH4"/>
<dbReference type="InterPro" id="IPR022764">
    <property type="entry name" value="Peptidase_S54_rhomboid_dom"/>
</dbReference>
<protein>
    <submittedName>
        <fullName evidence="10">Rhomboid family intramembrane serine protease</fullName>
        <ecNumber evidence="10">3.4.21.105</ecNumber>
    </submittedName>
</protein>
<feature type="transmembrane region" description="Helical" evidence="7">
    <location>
        <begin position="171"/>
        <end position="189"/>
    </location>
</feature>
<feature type="transmembrane region" description="Helical" evidence="7">
    <location>
        <begin position="77"/>
        <end position="101"/>
    </location>
</feature>
<dbReference type="RefSeq" id="WP_283174607.1">
    <property type="nucleotide sequence ID" value="NZ_JAPNOA010000054.1"/>
</dbReference>
<comment type="subcellular location">
    <subcellularLocation>
        <location evidence="1">Membrane</location>
        <topology evidence="1">Multi-pass membrane protein</topology>
    </subcellularLocation>
</comment>
<feature type="domain" description="Rhomboid protease N-terminal" evidence="9">
    <location>
        <begin position="1"/>
        <end position="62"/>
    </location>
</feature>
<keyword evidence="5 7" id="KW-1133">Transmembrane helix</keyword>
<feature type="domain" description="Peptidase S54 rhomboid" evidence="8">
    <location>
        <begin position="135"/>
        <end position="267"/>
    </location>
</feature>
<dbReference type="EMBL" id="JAPNOA010000054">
    <property type="protein sequence ID" value="MCY0966397.1"/>
    <property type="molecule type" value="Genomic_DNA"/>
</dbReference>
<evidence type="ECO:0000256" key="7">
    <source>
        <dbReference type="SAM" id="Phobius"/>
    </source>
</evidence>
<dbReference type="Pfam" id="PF16733">
    <property type="entry name" value="NRho"/>
    <property type="match status" value="1"/>
</dbReference>
<accession>A0A9X3ISH4</accession>
<gene>
    <name evidence="10" type="ORF">OUO13_14470</name>
</gene>
<dbReference type="InterPro" id="IPR031976">
    <property type="entry name" value="NRho"/>
</dbReference>
<feature type="transmembrane region" description="Helical" evidence="7">
    <location>
        <begin position="223"/>
        <end position="246"/>
    </location>
</feature>
<evidence type="ECO:0000256" key="3">
    <source>
        <dbReference type="ARBA" id="ARBA00022519"/>
    </source>
</evidence>
<dbReference type="SUPFAM" id="SSF144091">
    <property type="entry name" value="Rhomboid-like"/>
    <property type="match status" value="1"/>
</dbReference>
<keyword evidence="10" id="KW-0378">Hydrolase</keyword>
<keyword evidence="10" id="KW-0645">Protease</keyword>
<feature type="transmembrane region" description="Helical" evidence="7">
    <location>
        <begin position="195"/>
        <end position="211"/>
    </location>
</feature>
<dbReference type="PANTHER" id="PTHR43066:SF26">
    <property type="entry name" value="RHOMBOID PROTEASE GLPG"/>
    <property type="match status" value="1"/>
</dbReference>
<dbReference type="Pfam" id="PF01694">
    <property type="entry name" value="Rhomboid"/>
    <property type="match status" value="1"/>
</dbReference>